<comment type="similarity">
    <text evidence="1">Belongs to the thioesterase family.</text>
</comment>
<dbReference type="InterPro" id="IPR029058">
    <property type="entry name" value="AB_hydrolase_fold"/>
</dbReference>
<dbReference type="InterPro" id="IPR001031">
    <property type="entry name" value="Thioesterase"/>
</dbReference>
<reference evidence="3 4" key="1">
    <citation type="submission" date="2017-05" db="EMBL/GenBank/DDBJ databases">
        <title>Complete and WGS of Bordetella genogroups.</title>
        <authorList>
            <person name="Spilker T."/>
            <person name="LiPuma J."/>
        </authorList>
    </citation>
    <scope>NUCLEOTIDE SEQUENCE [LARGE SCALE GENOMIC DNA]</scope>
    <source>
        <strain evidence="3 4">AU7206</strain>
    </source>
</reference>
<dbReference type="Gene3D" id="3.40.50.1820">
    <property type="entry name" value="alpha/beta hydrolase"/>
    <property type="match status" value="1"/>
</dbReference>
<sequence length="294" mass="31741">MDRGACRCACIVPGRTMSGARRRRVAAMQTHEWFPAQDAQPAARDAVRLYCFHHAGGSAASYAGWRRGRIAGARVCAVQLPGRAGQPAQHAAVTVADIVGPLADAFARHRAEAGDAPFVFYGHSLGALVAFELTRTLRRRGQPQPALLVVSGRRAPACPLRGRPLWDRPDDELLDALACMGGMAPSLLASAKWREFVLPSLRADLRLSDMYARPREAPLALPIHAFRGHDDPILDADEIAAWRHETTGHARVATLPGAHFFDAEGTSALQAHIDAELAAQARIATAHPNLEMLT</sequence>
<evidence type="ECO:0000313" key="3">
    <source>
        <dbReference type="EMBL" id="ARP94723.1"/>
    </source>
</evidence>
<evidence type="ECO:0000256" key="1">
    <source>
        <dbReference type="ARBA" id="ARBA00007169"/>
    </source>
</evidence>
<dbReference type="PANTHER" id="PTHR11487:SF0">
    <property type="entry name" value="S-ACYL FATTY ACID SYNTHASE THIOESTERASE, MEDIUM CHAIN"/>
    <property type="match status" value="1"/>
</dbReference>
<dbReference type="EMBL" id="CP021111">
    <property type="protein sequence ID" value="ARP94723.1"/>
    <property type="molecule type" value="Genomic_DNA"/>
</dbReference>
<dbReference type="SUPFAM" id="SSF53474">
    <property type="entry name" value="alpha/beta-Hydrolases"/>
    <property type="match status" value="1"/>
</dbReference>
<keyword evidence="4" id="KW-1185">Reference proteome</keyword>
<evidence type="ECO:0000313" key="4">
    <source>
        <dbReference type="Proteomes" id="UP000194161"/>
    </source>
</evidence>
<evidence type="ECO:0000259" key="2">
    <source>
        <dbReference type="Pfam" id="PF00975"/>
    </source>
</evidence>
<dbReference type="STRING" id="463040.CAL15_10190"/>
<gene>
    <name evidence="3" type="ORF">CAL15_10190</name>
</gene>
<dbReference type="PANTHER" id="PTHR11487">
    <property type="entry name" value="THIOESTERASE"/>
    <property type="match status" value="1"/>
</dbReference>
<feature type="domain" description="Thioesterase" evidence="2">
    <location>
        <begin position="48"/>
        <end position="275"/>
    </location>
</feature>
<protein>
    <recommendedName>
        <fullName evidence="2">Thioesterase domain-containing protein</fullName>
    </recommendedName>
</protein>
<name>A0A1W6ZBG9_9BORD</name>
<accession>A0A1W6ZBG9</accession>
<dbReference type="Pfam" id="PF00975">
    <property type="entry name" value="Thioesterase"/>
    <property type="match status" value="1"/>
</dbReference>
<dbReference type="KEGG" id="bgm:CAL15_10190"/>
<dbReference type="InterPro" id="IPR012223">
    <property type="entry name" value="TEII"/>
</dbReference>
<dbReference type="GO" id="GO:0008610">
    <property type="term" value="P:lipid biosynthetic process"/>
    <property type="evidence" value="ECO:0007669"/>
    <property type="project" value="TreeGrafter"/>
</dbReference>
<dbReference type="Proteomes" id="UP000194161">
    <property type="component" value="Chromosome"/>
</dbReference>
<organism evidence="3 4">
    <name type="scientific">Bordetella genomosp. 13</name>
    <dbReference type="NCBI Taxonomy" id="463040"/>
    <lineage>
        <taxon>Bacteria</taxon>
        <taxon>Pseudomonadati</taxon>
        <taxon>Pseudomonadota</taxon>
        <taxon>Betaproteobacteria</taxon>
        <taxon>Burkholderiales</taxon>
        <taxon>Alcaligenaceae</taxon>
        <taxon>Bordetella</taxon>
    </lineage>
</organism>
<dbReference type="AlphaFoldDB" id="A0A1W6ZBG9"/>
<proteinExistence type="inferred from homology"/>